<evidence type="ECO:0000259" key="1">
    <source>
        <dbReference type="Pfam" id="PF18347"/>
    </source>
</evidence>
<gene>
    <name evidence="3" type="ORF">SDC9_194116</name>
</gene>
<dbReference type="Gene3D" id="2.30.30.730">
    <property type="match status" value="1"/>
</dbReference>
<name>A0A645I5D8_9ZZZZ</name>
<proteinExistence type="predicted"/>
<organism evidence="3">
    <name type="scientific">bioreactor metagenome</name>
    <dbReference type="NCBI Taxonomy" id="1076179"/>
    <lineage>
        <taxon>unclassified sequences</taxon>
        <taxon>metagenomes</taxon>
        <taxon>ecological metagenomes</taxon>
    </lineage>
</organism>
<sequence>MKTNLQKILSISGQPGLFNYLSHANSGVIVESLNTKKRTMCGSTTRLTALSDISIYTTEEEIPLHVVLTKMHEKLGEENAPDGKSPAEELKKFFAEVLPDYDRDRFYFSHMKKVAEWYNILKENASLDFELPDESKEN</sequence>
<feature type="domain" description="DUF5606" evidence="1">
    <location>
        <begin position="5"/>
        <end position="50"/>
    </location>
</feature>
<protein>
    <submittedName>
        <fullName evidence="3">Uncharacterized protein</fullName>
    </submittedName>
</protein>
<evidence type="ECO:0000313" key="3">
    <source>
        <dbReference type="EMBL" id="MPN46527.1"/>
    </source>
</evidence>
<accession>A0A645I5D8</accession>
<dbReference type="AlphaFoldDB" id="A0A645I5D8"/>
<comment type="caution">
    <text evidence="3">The sequence shown here is derived from an EMBL/GenBank/DDBJ whole genome shotgun (WGS) entry which is preliminary data.</text>
</comment>
<dbReference type="Pfam" id="PF21186">
    <property type="entry name" value="DUF6852"/>
    <property type="match status" value="1"/>
</dbReference>
<dbReference type="InterPro" id="IPR041218">
    <property type="entry name" value="DUF5606"/>
</dbReference>
<dbReference type="EMBL" id="VSSQ01107268">
    <property type="protein sequence ID" value="MPN46527.1"/>
    <property type="molecule type" value="Genomic_DNA"/>
</dbReference>
<evidence type="ECO:0000259" key="2">
    <source>
        <dbReference type="Pfam" id="PF21186"/>
    </source>
</evidence>
<dbReference type="InterPro" id="IPR049282">
    <property type="entry name" value="BVU_3817_N_sf"/>
</dbReference>
<dbReference type="Pfam" id="PF18347">
    <property type="entry name" value="DUF5606"/>
    <property type="match status" value="1"/>
</dbReference>
<reference evidence="3" key="1">
    <citation type="submission" date="2019-08" db="EMBL/GenBank/DDBJ databases">
        <authorList>
            <person name="Kucharzyk K."/>
            <person name="Murdoch R.W."/>
            <person name="Higgins S."/>
            <person name="Loffler F."/>
        </authorList>
    </citation>
    <scope>NUCLEOTIDE SEQUENCE</scope>
</reference>
<dbReference type="Gene3D" id="1.10.10.1650">
    <property type="match status" value="1"/>
</dbReference>
<dbReference type="InterPro" id="IPR049280">
    <property type="entry name" value="DUF6852"/>
</dbReference>
<dbReference type="InterPro" id="IPR049281">
    <property type="entry name" value="BVU_3817-like_C_sf"/>
</dbReference>
<feature type="domain" description="DUF6852" evidence="2">
    <location>
        <begin position="53"/>
        <end position="121"/>
    </location>
</feature>